<sequence length="180" mass="21408">MSFLKLISVQFLLLVSLVSVFLMPKYIPNLTVNSVLKHQDEKGMVFFLIVAFPLLNSFLYLFFYEVQSRKSQKYLRSAFFESISLYFLSFMNVISAYIYKVDFNILLKTVVFNVINNQLLFICNLLQWNTFKYYFSFNILLGNVFLVGLSFLDNFDLFCAKRINDILTYKNFIMKYFKNK</sequence>
<keyword evidence="1" id="KW-0812">Transmembrane</keyword>
<evidence type="ECO:0000313" key="3">
    <source>
        <dbReference type="Proteomes" id="UP000030655"/>
    </source>
</evidence>
<organism evidence="2 3">
    <name type="scientific">Anncaliia algerae PRA339</name>
    <dbReference type="NCBI Taxonomy" id="1288291"/>
    <lineage>
        <taxon>Eukaryota</taxon>
        <taxon>Fungi</taxon>
        <taxon>Fungi incertae sedis</taxon>
        <taxon>Microsporidia</taxon>
        <taxon>Tubulinosematoidea</taxon>
        <taxon>Tubulinosematidae</taxon>
        <taxon>Anncaliia</taxon>
    </lineage>
</organism>
<reference evidence="2 3" key="2">
    <citation type="submission" date="2014-03" db="EMBL/GenBank/DDBJ databases">
        <title>The Genome Sequence of Anncaliia algerae insect isolate PRA339.</title>
        <authorList>
            <consortium name="The Broad Institute Genome Sequencing Platform"/>
            <consortium name="The Broad Institute Genome Sequencing Center for Infectious Disease"/>
            <person name="Cuomo C."/>
            <person name="Becnel J."/>
            <person name="Sanscrainte N."/>
            <person name="Walker B."/>
            <person name="Young S.K."/>
            <person name="Zeng Q."/>
            <person name="Gargeya S."/>
            <person name="Fitzgerald M."/>
            <person name="Haas B."/>
            <person name="Abouelleil A."/>
            <person name="Alvarado L."/>
            <person name="Arachchi H.M."/>
            <person name="Berlin A.M."/>
            <person name="Chapman S.B."/>
            <person name="Dewar J."/>
            <person name="Goldberg J."/>
            <person name="Griggs A."/>
            <person name="Gujja S."/>
            <person name="Hansen M."/>
            <person name="Howarth C."/>
            <person name="Imamovic A."/>
            <person name="Larimer J."/>
            <person name="McCowan C."/>
            <person name="Murphy C."/>
            <person name="Neiman D."/>
            <person name="Pearson M."/>
            <person name="Priest M."/>
            <person name="Roberts A."/>
            <person name="Saif S."/>
            <person name="Shea T."/>
            <person name="Sisk P."/>
            <person name="Sykes S."/>
            <person name="Wortman J."/>
            <person name="Nusbaum C."/>
            <person name="Birren B."/>
        </authorList>
    </citation>
    <scope>NUCLEOTIDE SEQUENCE [LARGE SCALE GENOMIC DNA]</scope>
    <source>
        <strain evidence="2 3">PRA339</strain>
    </source>
</reference>
<evidence type="ECO:0000256" key="1">
    <source>
        <dbReference type="SAM" id="Phobius"/>
    </source>
</evidence>
<feature type="transmembrane region" description="Helical" evidence="1">
    <location>
        <begin position="46"/>
        <end position="66"/>
    </location>
</feature>
<feature type="transmembrane region" description="Helical" evidence="1">
    <location>
        <begin position="78"/>
        <end position="99"/>
    </location>
</feature>
<accession>A0A059F4M8</accession>
<proteinExistence type="predicted"/>
<dbReference type="EMBL" id="KK365134">
    <property type="protein sequence ID" value="KCZ81954.1"/>
    <property type="molecule type" value="Genomic_DNA"/>
</dbReference>
<keyword evidence="1" id="KW-0472">Membrane</keyword>
<dbReference type="HOGENOM" id="CLU_1495810_0_0_1"/>
<dbReference type="Proteomes" id="UP000030655">
    <property type="component" value="Unassembled WGS sequence"/>
</dbReference>
<evidence type="ECO:0000313" key="2">
    <source>
        <dbReference type="EMBL" id="KCZ81954.1"/>
    </source>
</evidence>
<gene>
    <name evidence="2" type="ORF">H312_00597</name>
</gene>
<dbReference type="AlphaFoldDB" id="A0A059F4M8"/>
<keyword evidence="1" id="KW-1133">Transmembrane helix</keyword>
<protein>
    <submittedName>
        <fullName evidence="2">Uncharacterized protein</fullName>
    </submittedName>
</protein>
<dbReference type="VEuPathDB" id="MicrosporidiaDB:H312_00597"/>
<reference evidence="3" key="1">
    <citation type="submission" date="2013-02" db="EMBL/GenBank/DDBJ databases">
        <authorList>
            <consortium name="The Broad Institute Genome Sequencing Platform"/>
            <person name="Cuomo C."/>
            <person name="Becnel J."/>
            <person name="Sanscrainte N."/>
            <person name="Walker B."/>
            <person name="Young S.K."/>
            <person name="Zeng Q."/>
            <person name="Gargeya S."/>
            <person name="Fitzgerald M."/>
            <person name="Haas B."/>
            <person name="Abouelleil A."/>
            <person name="Alvarado L."/>
            <person name="Arachchi H.M."/>
            <person name="Berlin A.M."/>
            <person name="Chapman S.B."/>
            <person name="Dewar J."/>
            <person name="Goldberg J."/>
            <person name="Griggs A."/>
            <person name="Gujja S."/>
            <person name="Hansen M."/>
            <person name="Howarth C."/>
            <person name="Imamovic A."/>
            <person name="Larimer J."/>
            <person name="McCowan C."/>
            <person name="Murphy C."/>
            <person name="Neiman D."/>
            <person name="Pearson M."/>
            <person name="Priest M."/>
            <person name="Roberts A."/>
            <person name="Saif S."/>
            <person name="Shea T."/>
            <person name="Sisk P."/>
            <person name="Sykes S."/>
            <person name="Wortman J."/>
            <person name="Nusbaum C."/>
            <person name="Birren B."/>
        </authorList>
    </citation>
    <scope>NUCLEOTIDE SEQUENCE [LARGE SCALE GENOMIC DNA]</scope>
    <source>
        <strain evidence="3">PRA339</strain>
    </source>
</reference>
<dbReference type="OrthoDB" id="2189089at2759"/>
<name>A0A059F4M8_9MICR</name>
<feature type="transmembrane region" description="Helical" evidence="1">
    <location>
        <begin position="133"/>
        <end position="152"/>
    </location>
</feature>
<keyword evidence="3" id="KW-1185">Reference proteome</keyword>